<sequence length="238" mass="27214">MPSYVEDAASESRTNACITTDLNNTCTLEVFIGCPGIWDILHSQNVKHLRLQGWGYTSVKVDHVPSLSRSQASLTQQETLTMHLSSYIDLQLPPSLKHVNVCYKTLFPSELRHLVNKLCALTQSVECKLEFCCGNKITKGTANNIQPEEYIPIQQELQAREHVEVKRFRIYDLKPNTDRRSVDKWSVRGSVVDDGDNRDDIGENELFKWYIRDFGGDVLNRISMRLQINCVKEQALVK</sequence>
<accession>A0A9D4C3G7</accession>
<name>A0A9D4C3G7_DREPO</name>
<dbReference type="Proteomes" id="UP000828390">
    <property type="component" value="Unassembled WGS sequence"/>
</dbReference>
<comment type="caution">
    <text evidence="1">The sequence shown here is derived from an EMBL/GenBank/DDBJ whole genome shotgun (WGS) entry which is preliminary data.</text>
</comment>
<reference evidence="1" key="1">
    <citation type="journal article" date="2019" name="bioRxiv">
        <title>The Genome of the Zebra Mussel, Dreissena polymorpha: A Resource for Invasive Species Research.</title>
        <authorList>
            <person name="McCartney M.A."/>
            <person name="Auch B."/>
            <person name="Kono T."/>
            <person name="Mallez S."/>
            <person name="Zhang Y."/>
            <person name="Obille A."/>
            <person name="Becker A."/>
            <person name="Abrahante J.E."/>
            <person name="Garbe J."/>
            <person name="Badalamenti J.P."/>
            <person name="Herman A."/>
            <person name="Mangelson H."/>
            <person name="Liachko I."/>
            <person name="Sullivan S."/>
            <person name="Sone E.D."/>
            <person name="Koren S."/>
            <person name="Silverstein K.A.T."/>
            <person name="Beckman K.B."/>
            <person name="Gohl D.M."/>
        </authorList>
    </citation>
    <scope>NUCLEOTIDE SEQUENCE</scope>
    <source>
        <strain evidence="1">Duluth1</strain>
        <tissue evidence="1">Whole animal</tissue>
    </source>
</reference>
<evidence type="ECO:0000313" key="2">
    <source>
        <dbReference type="Proteomes" id="UP000828390"/>
    </source>
</evidence>
<organism evidence="1 2">
    <name type="scientific">Dreissena polymorpha</name>
    <name type="common">Zebra mussel</name>
    <name type="synonym">Mytilus polymorpha</name>
    <dbReference type="NCBI Taxonomy" id="45954"/>
    <lineage>
        <taxon>Eukaryota</taxon>
        <taxon>Metazoa</taxon>
        <taxon>Spiralia</taxon>
        <taxon>Lophotrochozoa</taxon>
        <taxon>Mollusca</taxon>
        <taxon>Bivalvia</taxon>
        <taxon>Autobranchia</taxon>
        <taxon>Heteroconchia</taxon>
        <taxon>Euheterodonta</taxon>
        <taxon>Imparidentia</taxon>
        <taxon>Neoheterodontei</taxon>
        <taxon>Myida</taxon>
        <taxon>Dreissenoidea</taxon>
        <taxon>Dreissenidae</taxon>
        <taxon>Dreissena</taxon>
    </lineage>
</organism>
<gene>
    <name evidence="1" type="ORF">DPMN_059419</name>
</gene>
<evidence type="ECO:0000313" key="1">
    <source>
        <dbReference type="EMBL" id="KAH3716693.1"/>
    </source>
</evidence>
<keyword evidence="2" id="KW-1185">Reference proteome</keyword>
<reference evidence="1" key="2">
    <citation type="submission" date="2020-11" db="EMBL/GenBank/DDBJ databases">
        <authorList>
            <person name="McCartney M.A."/>
            <person name="Auch B."/>
            <person name="Kono T."/>
            <person name="Mallez S."/>
            <person name="Becker A."/>
            <person name="Gohl D.M."/>
            <person name="Silverstein K.A.T."/>
            <person name="Koren S."/>
            <person name="Bechman K.B."/>
            <person name="Herman A."/>
            <person name="Abrahante J.E."/>
            <person name="Garbe J."/>
        </authorList>
    </citation>
    <scope>NUCLEOTIDE SEQUENCE</scope>
    <source>
        <strain evidence="1">Duluth1</strain>
        <tissue evidence="1">Whole animal</tissue>
    </source>
</reference>
<protein>
    <submittedName>
        <fullName evidence="1">Uncharacterized protein</fullName>
    </submittedName>
</protein>
<proteinExistence type="predicted"/>
<dbReference type="EMBL" id="JAIWYP010000013">
    <property type="protein sequence ID" value="KAH3716693.1"/>
    <property type="molecule type" value="Genomic_DNA"/>
</dbReference>
<dbReference type="AlphaFoldDB" id="A0A9D4C3G7"/>